<dbReference type="PANTHER" id="PTHR42776">
    <property type="entry name" value="SERINE PEPTIDASE S9 FAMILY MEMBER"/>
    <property type="match status" value="1"/>
</dbReference>
<dbReference type="PANTHER" id="PTHR42776:SF27">
    <property type="entry name" value="DIPEPTIDYL PEPTIDASE FAMILY MEMBER 6"/>
    <property type="match status" value="1"/>
</dbReference>
<keyword evidence="2" id="KW-0732">Signal</keyword>
<dbReference type="Proteomes" id="UP000478417">
    <property type="component" value="Unassembled WGS sequence"/>
</dbReference>
<dbReference type="Pfam" id="PF00326">
    <property type="entry name" value="Peptidase_S9"/>
    <property type="match status" value="1"/>
</dbReference>
<keyword evidence="1" id="KW-0378">Hydrolase</keyword>
<feature type="signal peptide" evidence="2">
    <location>
        <begin position="1"/>
        <end position="21"/>
    </location>
</feature>
<dbReference type="SUPFAM" id="SSF53474">
    <property type="entry name" value="alpha/beta-Hydrolases"/>
    <property type="match status" value="1"/>
</dbReference>
<keyword evidence="5" id="KW-1185">Reference proteome</keyword>
<dbReference type="Gene3D" id="3.40.50.1820">
    <property type="entry name" value="alpha/beta hydrolase"/>
    <property type="match status" value="1"/>
</dbReference>
<evidence type="ECO:0000313" key="5">
    <source>
        <dbReference type="Proteomes" id="UP000478417"/>
    </source>
</evidence>
<dbReference type="AlphaFoldDB" id="A0A6B2M150"/>
<dbReference type="RefSeq" id="WP_163963773.1">
    <property type="nucleotide sequence ID" value="NZ_JAAGNX010000002.1"/>
</dbReference>
<dbReference type="SUPFAM" id="SSF82171">
    <property type="entry name" value="DPP6 N-terminal domain-like"/>
    <property type="match status" value="1"/>
</dbReference>
<gene>
    <name evidence="4" type="ORF">G0Q06_06710</name>
</gene>
<protein>
    <submittedName>
        <fullName evidence="4">S9 family peptidase</fullName>
    </submittedName>
</protein>
<dbReference type="Gene3D" id="2.120.10.30">
    <property type="entry name" value="TolB, C-terminal domain"/>
    <property type="match status" value="1"/>
</dbReference>
<sequence length="652" mass="75102">MILKKLFPLLVLLLGSVALHAEDLPVEYFFKDPTFRSVKLSPDGTHIAVLVRYNDIMNLAVIELATNKPEIITLEKQDISRYYWINNDRLIYMTDKVTDTKLERTGGIFAVNKNGKKGRVLVVPPGGDDTKANYNVAIPQYIGPDPDSEKRILLSIGKRSRTHPDIYSMDINNGREKRVVLNTVNARYFTTDINDNVRFGFETELVGKTTVHFLHPETDKWEVLTELPETDADWLPLDFSPDRDTFLVQTNLDRDRTVILRFNWKDLTSELVYEDPEFDVNVDNLITEIKKQDRGVGIVYEAEKPKAVYFDEQHKKLQAMIDSALPNTFNEILQTDEQGGKLLIVSSSDRIMPTYYLLDLNGFKLSELTNIAPWLDPSKASRKLPISFTASDGETVHGYLTLPLDFQAGNPVPLILNPHGGPWARDTWRLQWYFDNEPQFYANRGFAVLQVNFRGSTGFGSKFFNDHKQNIERMYLDTIEAAQWAIDQGYAHPDRVGIAGASWGGYKTMLCLVKSPDLIKFGINLFGVVDLNEAILTYLQWNREEAYDYWSEKFYDPKDPEGKAYLREWSPITHIDDIKGPVFIYHGVRDYNVDIEQSRMLVNALDRLHHPYTKVFDADEMHSLENPELRIRVYSEIDSFLMPFRKKWGLID</sequence>
<name>A0A6B2M150_9BACT</name>
<dbReference type="InterPro" id="IPR029058">
    <property type="entry name" value="AB_hydrolase_fold"/>
</dbReference>
<feature type="chain" id="PRO_5025348736" evidence="2">
    <location>
        <begin position="22"/>
        <end position="652"/>
    </location>
</feature>
<evidence type="ECO:0000313" key="4">
    <source>
        <dbReference type="EMBL" id="NDV62132.1"/>
    </source>
</evidence>
<proteinExistence type="predicted"/>
<evidence type="ECO:0000256" key="2">
    <source>
        <dbReference type="SAM" id="SignalP"/>
    </source>
</evidence>
<evidence type="ECO:0000256" key="1">
    <source>
        <dbReference type="ARBA" id="ARBA00022801"/>
    </source>
</evidence>
<dbReference type="GO" id="GO:0006508">
    <property type="term" value="P:proteolysis"/>
    <property type="evidence" value="ECO:0007669"/>
    <property type="project" value="InterPro"/>
</dbReference>
<dbReference type="GO" id="GO:0004252">
    <property type="term" value="F:serine-type endopeptidase activity"/>
    <property type="evidence" value="ECO:0007669"/>
    <property type="project" value="TreeGrafter"/>
</dbReference>
<dbReference type="EMBL" id="JAAGNX010000002">
    <property type="protein sequence ID" value="NDV62132.1"/>
    <property type="molecule type" value="Genomic_DNA"/>
</dbReference>
<comment type="caution">
    <text evidence="4">The sequence shown here is derived from an EMBL/GenBank/DDBJ whole genome shotgun (WGS) entry which is preliminary data.</text>
</comment>
<feature type="domain" description="Peptidase S9 prolyl oligopeptidase catalytic" evidence="3">
    <location>
        <begin position="432"/>
        <end position="641"/>
    </location>
</feature>
<dbReference type="InterPro" id="IPR001375">
    <property type="entry name" value="Peptidase_S9_cat"/>
</dbReference>
<reference evidence="4 5" key="1">
    <citation type="submission" date="2020-02" db="EMBL/GenBank/DDBJ databases">
        <title>Albibacoteraceae fam. nov., the first described family within the subdivision 4 Verrucomicrobia.</title>
        <authorList>
            <person name="Xi F."/>
        </authorList>
    </citation>
    <scope>NUCLEOTIDE SEQUENCE [LARGE SCALE GENOMIC DNA]</scope>
    <source>
        <strain evidence="4 5">CK1056</strain>
    </source>
</reference>
<accession>A0A6B2M150</accession>
<evidence type="ECO:0000259" key="3">
    <source>
        <dbReference type="Pfam" id="PF00326"/>
    </source>
</evidence>
<dbReference type="InterPro" id="IPR011042">
    <property type="entry name" value="6-blade_b-propeller_TolB-like"/>
</dbReference>
<organism evidence="4 5">
    <name type="scientific">Oceanipulchritudo coccoides</name>
    <dbReference type="NCBI Taxonomy" id="2706888"/>
    <lineage>
        <taxon>Bacteria</taxon>
        <taxon>Pseudomonadati</taxon>
        <taxon>Verrucomicrobiota</taxon>
        <taxon>Opitutia</taxon>
        <taxon>Puniceicoccales</taxon>
        <taxon>Oceanipulchritudinaceae</taxon>
        <taxon>Oceanipulchritudo</taxon>
    </lineage>
</organism>